<dbReference type="CDD" id="cd03399">
    <property type="entry name" value="SPFH_flotillin"/>
    <property type="match status" value="1"/>
</dbReference>
<dbReference type="PANTHER" id="PTHR13806">
    <property type="entry name" value="FLOTILLIN-RELATED"/>
    <property type="match status" value="1"/>
</dbReference>
<keyword evidence="5" id="KW-0175">Coiled coil</keyword>
<dbReference type="GO" id="GO:0016600">
    <property type="term" value="C:flotillin complex"/>
    <property type="evidence" value="ECO:0007669"/>
    <property type="project" value="TreeGrafter"/>
</dbReference>
<reference evidence="7" key="1">
    <citation type="submission" date="2021-01" db="EMBL/GenBank/DDBJ databases">
        <authorList>
            <person name="Corre E."/>
            <person name="Pelletier E."/>
            <person name="Niang G."/>
            <person name="Scheremetjew M."/>
            <person name="Finn R."/>
            <person name="Kale V."/>
            <person name="Holt S."/>
            <person name="Cochrane G."/>
            <person name="Meng A."/>
            <person name="Brown T."/>
            <person name="Cohen L."/>
        </authorList>
    </citation>
    <scope>NUCLEOTIDE SEQUENCE</scope>
    <source>
        <strain evidence="7">CCMP1756</strain>
    </source>
</reference>
<dbReference type="PANTHER" id="PTHR13806:SF46">
    <property type="entry name" value="FLOTILLIN-1-RELATED"/>
    <property type="match status" value="1"/>
</dbReference>
<evidence type="ECO:0000313" key="7">
    <source>
        <dbReference type="EMBL" id="CAE0689446.1"/>
    </source>
</evidence>
<dbReference type="EMBL" id="HBIW01005899">
    <property type="protein sequence ID" value="CAE0689446.1"/>
    <property type="molecule type" value="Transcribed_RNA"/>
</dbReference>
<evidence type="ECO:0000259" key="6">
    <source>
        <dbReference type="Pfam" id="PF01145"/>
    </source>
</evidence>
<evidence type="ECO:0000256" key="1">
    <source>
        <dbReference type="ARBA" id="ARBA00004370"/>
    </source>
</evidence>
<dbReference type="GO" id="GO:0072659">
    <property type="term" value="P:protein localization to plasma membrane"/>
    <property type="evidence" value="ECO:0007669"/>
    <property type="project" value="TreeGrafter"/>
</dbReference>
<evidence type="ECO:0000313" key="8">
    <source>
        <dbReference type="EMBL" id="CAH0367391.1"/>
    </source>
</evidence>
<name>A0A7S3ZP35_9STRA</name>
<feature type="domain" description="Band 7" evidence="6">
    <location>
        <begin position="6"/>
        <end position="196"/>
    </location>
</feature>
<dbReference type="EMBL" id="CAKKNE010000002">
    <property type="protein sequence ID" value="CAH0367391.1"/>
    <property type="molecule type" value="Genomic_DNA"/>
</dbReference>
<keyword evidence="9" id="KW-1185">Reference proteome</keyword>
<dbReference type="InterPro" id="IPR001107">
    <property type="entry name" value="Band_7"/>
</dbReference>
<dbReference type="SUPFAM" id="SSF117892">
    <property type="entry name" value="Band 7/SPFH domain"/>
    <property type="match status" value="1"/>
</dbReference>
<dbReference type="AlphaFoldDB" id="A0A7S3ZP35"/>
<dbReference type="Pfam" id="PF01145">
    <property type="entry name" value="Band_7"/>
    <property type="match status" value="1"/>
</dbReference>
<evidence type="ECO:0000313" key="9">
    <source>
        <dbReference type="Proteomes" id="UP000789595"/>
    </source>
</evidence>
<proteinExistence type="inferred from homology"/>
<dbReference type="OrthoDB" id="6080404at2759"/>
<dbReference type="GO" id="GO:0002020">
    <property type="term" value="F:protease binding"/>
    <property type="evidence" value="ECO:0007669"/>
    <property type="project" value="TreeGrafter"/>
</dbReference>
<reference evidence="8" key="2">
    <citation type="submission" date="2021-11" db="EMBL/GenBank/DDBJ databases">
        <authorList>
            <consortium name="Genoscope - CEA"/>
            <person name="William W."/>
        </authorList>
    </citation>
    <scope>NUCLEOTIDE SEQUENCE</scope>
</reference>
<gene>
    <name evidence="7" type="ORF">PCAL00307_LOCUS4880</name>
    <name evidence="8" type="ORF">PECAL_2P04090</name>
</gene>
<dbReference type="InterPro" id="IPR036013">
    <property type="entry name" value="Band_7/SPFH_dom_sf"/>
</dbReference>
<evidence type="ECO:0000256" key="5">
    <source>
        <dbReference type="SAM" id="Coils"/>
    </source>
</evidence>
<evidence type="ECO:0000256" key="2">
    <source>
        <dbReference type="ARBA" id="ARBA00007161"/>
    </source>
</evidence>
<comment type="similarity">
    <text evidence="2 4">Belongs to the band 7/mec-2 family. Flotillin subfamily.</text>
</comment>
<keyword evidence="3" id="KW-0472">Membrane</keyword>
<dbReference type="InterPro" id="IPR027705">
    <property type="entry name" value="Flotillin_fam"/>
</dbReference>
<protein>
    <recommendedName>
        <fullName evidence="6">Band 7 domain-containing protein</fullName>
    </recommendedName>
</protein>
<evidence type="ECO:0000256" key="3">
    <source>
        <dbReference type="ARBA" id="ARBA00023136"/>
    </source>
</evidence>
<feature type="coiled-coil region" evidence="5">
    <location>
        <begin position="288"/>
        <end position="348"/>
    </location>
</feature>
<organism evidence="7">
    <name type="scientific">Pelagomonas calceolata</name>
    <dbReference type="NCBI Taxonomy" id="35677"/>
    <lineage>
        <taxon>Eukaryota</taxon>
        <taxon>Sar</taxon>
        <taxon>Stramenopiles</taxon>
        <taxon>Ochrophyta</taxon>
        <taxon>Pelagophyceae</taxon>
        <taxon>Pelagomonadales</taxon>
        <taxon>Pelagomonadaceae</taxon>
        <taxon>Pelagomonas</taxon>
    </lineage>
</organism>
<dbReference type="GO" id="GO:0031410">
    <property type="term" value="C:cytoplasmic vesicle"/>
    <property type="evidence" value="ECO:0007669"/>
    <property type="project" value="TreeGrafter"/>
</dbReference>
<sequence>MGNVVVVPPNKAAVISGVGGTKFLIGECGWAWWCCNNVDYLDLELMQLNVSSRQVETGEGVKLNVDAVTQVKVACFPPNHEGMERMLDKGNLKLACQHFLGEKTKAVQESLTATMEGHQRQVLGTLTVEKIYKDREAFANTVKEGVLDDMKNMGYEIVSYVVTDVSDDNGYMDALGETQTAKVKRDAAEGVAMHEAEQRKVVAQCKAEADVAEAKKRQSSRMTVNAHQTEAEVDINKKRQAEEDSKTALKLKMADNERTVKLREAEIQTEVGKREEEARAAALIQRAVEEQKVMKERTQQQVEEAKVLLQVAEQQALTAQKEAEGTSLAELVEKQNASKAMLVEAQAEADAQLAKAKARAEEIAAVGAAEASAIQAKGQAEALVLKEKNQTYQYMGEAGITDIVMNKMPEIAGAIAAPLSKTEKMVFISQDDATGSKVTKDIIKTIATLPDAVEGLTGLDLKNAIAKATRL</sequence>
<dbReference type="Proteomes" id="UP000789595">
    <property type="component" value="Unassembled WGS sequence"/>
</dbReference>
<dbReference type="Gene3D" id="3.30.479.30">
    <property type="entry name" value="Band 7 domain"/>
    <property type="match status" value="1"/>
</dbReference>
<evidence type="ECO:0000256" key="4">
    <source>
        <dbReference type="RuleBase" id="RU366054"/>
    </source>
</evidence>
<accession>A0A7S3ZP35</accession>
<comment type="subcellular location">
    <subcellularLocation>
        <location evidence="1">Membrane</location>
    </subcellularLocation>
</comment>